<organism evidence="1">
    <name type="scientific">Leifsonia sp. NPDC080035</name>
    <dbReference type="NCBI Taxonomy" id="3143936"/>
    <lineage>
        <taxon>Bacteria</taxon>
        <taxon>Bacillati</taxon>
        <taxon>Actinomycetota</taxon>
        <taxon>Actinomycetes</taxon>
        <taxon>Micrococcales</taxon>
        <taxon>Microbacteriaceae</taxon>
        <taxon>Leifsonia</taxon>
    </lineage>
</organism>
<reference evidence="1" key="1">
    <citation type="submission" date="2024-05" db="EMBL/GenBank/DDBJ databases">
        <title>The Natural Products Discovery Center: Release of the First 8490 Sequenced Strains for Exploring Actinobacteria Biosynthetic Diversity.</title>
        <authorList>
            <person name="Kalkreuter E."/>
            <person name="Kautsar S.A."/>
            <person name="Yang D."/>
            <person name="Bader C.D."/>
            <person name="Teijaro C.N."/>
            <person name="Fluegel L."/>
            <person name="Davis C.M."/>
            <person name="Simpson J.R."/>
            <person name="Lauterbach L."/>
            <person name="Steele A.D."/>
            <person name="Gui C."/>
            <person name="Meng S."/>
            <person name="Li G."/>
            <person name="Viehrig K."/>
            <person name="Ye F."/>
            <person name="Su P."/>
            <person name="Kiefer A.F."/>
            <person name="Nichols A."/>
            <person name="Cepeda A.J."/>
            <person name="Yan W."/>
            <person name="Fan B."/>
            <person name="Jiang Y."/>
            <person name="Adhikari A."/>
            <person name="Zheng C.-J."/>
            <person name="Schuster L."/>
            <person name="Cowan T.M."/>
            <person name="Smanski M.J."/>
            <person name="Chevrette M.G."/>
            <person name="de Carvalho L.P.S."/>
            <person name="Shen B."/>
        </authorList>
    </citation>
    <scope>NUCLEOTIDE SEQUENCE</scope>
    <source>
        <strain evidence="1">NPDC080035</strain>
    </source>
</reference>
<evidence type="ECO:0008006" key="2">
    <source>
        <dbReference type="Google" id="ProtNLM"/>
    </source>
</evidence>
<accession>A0AAU7GC56</accession>
<proteinExistence type="predicted"/>
<protein>
    <recommendedName>
        <fullName evidence="2">Anti-sigma factor</fullName>
    </recommendedName>
</protein>
<dbReference type="AlphaFoldDB" id="A0AAU7GC56"/>
<sequence length="50" mass="5388">MITPLSLDDSDSATDDEVVAAYVADGMDEDGARAFLAVLRGRVPTDWPFD</sequence>
<gene>
    <name evidence="1" type="ORF">AAME72_01245</name>
</gene>
<name>A0AAU7GC56_9MICO</name>
<dbReference type="RefSeq" id="WP_348788447.1">
    <property type="nucleotide sequence ID" value="NZ_CP157390.1"/>
</dbReference>
<dbReference type="EMBL" id="CP157390">
    <property type="protein sequence ID" value="XBM48497.1"/>
    <property type="molecule type" value="Genomic_DNA"/>
</dbReference>
<evidence type="ECO:0000313" key="1">
    <source>
        <dbReference type="EMBL" id="XBM48497.1"/>
    </source>
</evidence>